<dbReference type="InterPro" id="IPR034593">
    <property type="entry name" value="DgoD-like"/>
</dbReference>
<feature type="domain" description="Mandelate racemase/muconate lactonizing enzyme C-terminal" evidence="2">
    <location>
        <begin position="168"/>
        <end position="264"/>
    </location>
</feature>
<dbReference type="Pfam" id="PF13378">
    <property type="entry name" value="MR_MLE_C"/>
    <property type="match status" value="1"/>
</dbReference>
<dbReference type="SFLD" id="SFLDS00001">
    <property type="entry name" value="Enolase"/>
    <property type="match status" value="1"/>
</dbReference>
<dbReference type="InterPro" id="IPR013341">
    <property type="entry name" value="Mandelate_racemase_N_dom"/>
</dbReference>
<name>A0A561BAW6_9BURK</name>
<dbReference type="SMART" id="SM00922">
    <property type="entry name" value="MR_MLE"/>
    <property type="match status" value="1"/>
</dbReference>
<dbReference type="PANTHER" id="PTHR48080:SF2">
    <property type="entry name" value="D-GALACTONATE DEHYDRATASE"/>
    <property type="match status" value="1"/>
</dbReference>
<dbReference type="InterPro" id="IPR029065">
    <property type="entry name" value="Enolase_C-like"/>
</dbReference>
<reference evidence="3 4" key="1">
    <citation type="submission" date="2019-06" db="EMBL/GenBank/DDBJ databases">
        <title>Sorghum-associated microbial communities from plants grown in Nebraska, USA.</title>
        <authorList>
            <person name="Schachtman D."/>
        </authorList>
    </citation>
    <scope>NUCLEOTIDE SEQUENCE [LARGE SCALE GENOMIC DNA]</scope>
    <source>
        <strain evidence="3 4">T529</strain>
    </source>
</reference>
<gene>
    <name evidence="3" type="ORF">FB547_11494</name>
</gene>
<dbReference type="OrthoDB" id="8609034at2"/>
<keyword evidence="1" id="KW-0456">Lyase</keyword>
<dbReference type="GO" id="GO:0016829">
    <property type="term" value="F:lyase activity"/>
    <property type="evidence" value="ECO:0007669"/>
    <property type="project" value="UniProtKB-KW"/>
</dbReference>
<dbReference type="InterPro" id="IPR036849">
    <property type="entry name" value="Enolase-like_C_sf"/>
</dbReference>
<dbReference type="Proteomes" id="UP000319722">
    <property type="component" value="Unassembled WGS sequence"/>
</dbReference>
<organism evidence="3 4">
    <name type="scientific">Variovorax beijingensis</name>
    <dbReference type="NCBI Taxonomy" id="2496117"/>
    <lineage>
        <taxon>Bacteria</taxon>
        <taxon>Pseudomonadati</taxon>
        <taxon>Pseudomonadota</taxon>
        <taxon>Betaproteobacteria</taxon>
        <taxon>Burkholderiales</taxon>
        <taxon>Comamonadaceae</taxon>
        <taxon>Variovorax</taxon>
    </lineage>
</organism>
<dbReference type="Gene3D" id="3.30.390.10">
    <property type="entry name" value="Enolase-like, N-terminal domain"/>
    <property type="match status" value="1"/>
</dbReference>
<dbReference type="SUPFAM" id="SSF54826">
    <property type="entry name" value="Enolase N-terminal domain-like"/>
    <property type="match status" value="1"/>
</dbReference>
<proteinExistence type="predicted"/>
<dbReference type="AlphaFoldDB" id="A0A561BAW6"/>
<accession>A0A561BAW6</accession>
<dbReference type="RefSeq" id="WP_145747080.1">
    <property type="nucleotide sequence ID" value="NZ_VIVL01000014.1"/>
</dbReference>
<protein>
    <submittedName>
        <fullName evidence="3">Galactonate dehydratase</fullName>
    </submittedName>
</protein>
<comment type="caution">
    <text evidence="3">The sequence shown here is derived from an EMBL/GenBank/DDBJ whole genome shotgun (WGS) entry which is preliminary data.</text>
</comment>
<evidence type="ECO:0000256" key="1">
    <source>
        <dbReference type="ARBA" id="ARBA00023239"/>
    </source>
</evidence>
<evidence type="ECO:0000313" key="3">
    <source>
        <dbReference type="EMBL" id="TWD76023.1"/>
    </source>
</evidence>
<dbReference type="Gene3D" id="3.20.20.120">
    <property type="entry name" value="Enolase-like C-terminal domain"/>
    <property type="match status" value="1"/>
</dbReference>
<dbReference type="SUPFAM" id="SSF51604">
    <property type="entry name" value="Enolase C-terminal domain-like"/>
    <property type="match status" value="1"/>
</dbReference>
<dbReference type="Pfam" id="PF02746">
    <property type="entry name" value="MR_MLE_N"/>
    <property type="match status" value="1"/>
</dbReference>
<evidence type="ECO:0000259" key="2">
    <source>
        <dbReference type="SMART" id="SM00922"/>
    </source>
</evidence>
<dbReference type="InterPro" id="IPR013342">
    <property type="entry name" value="Mandelate_racemase_C"/>
</dbReference>
<sequence>MTGFAKIAQVESFIISLPRDTPYLGPLGPGEKINARGYLVRSGNRAIYPSADMSVLIKITADDGTVGWGETYGIVAPDAVTNIIDDVIGPVIVGRDPRDAVVIQEDLYDLMRVRGFFGGFYVDAIAGVDIAVWDLFGKLLGQPVVKLLGGQRLETVPAYVSGLPGATLAARLELARGFVAKGFDAFKYHAAVSFDGIVAEMRTLREGLGDAVRLMVDLHWKFSAQEAVQLIDQLAPYRPYFVEAPCQPEDIEGQAHVGASVRVPLALGEEWRTVFEYRPRLERRAMSIVQPEMGHTGISQFMQIGRMANAFHMKVIPHASIGLGIYQAASLHATAALPNAPMHEYQHSVFDRNLKYVQTAMRCDAGAFHLPEGPGLGIEPAPEVWQFLRKKGASQ</sequence>
<dbReference type="PANTHER" id="PTHR48080">
    <property type="entry name" value="D-GALACTONATE DEHYDRATASE-RELATED"/>
    <property type="match status" value="1"/>
</dbReference>
<evidence type="ECO:0000313" key="4">
    <source>
        <dbReference type="Proteomes" id="UP000319722"/>
    </source>
</evidence>
<dbReference type="InterPro" id="IPR029017">
    <property type="entry name" value="Enolase-like_N"/>
</dbReference>
<dbReference type="CDD" id="cd03316">
    <property type="entry name" value="MR_like"/>
    <property type="match status" value="1"/>
</dbReference>
<dbReference type="EMBL" id="VIVL01000014">
    <property type="protein sequence ID" value="TWD76023.1"/>
    <property type="molecule type" value="Genomic_DNA"/>
</dbReference>